<protein>
    <submittedName>
        <fullName evidence="9">Ribose ABC transporter permease</fullName>
    </submittedName>
</protein>
<keyword evidence="10" id="KW-1185">Reference proteome</keyword>
<feature type="transmembrane region" description="Helical" evidence="8">
    <location>
        <begin position="124"/>
        <end position="142"/>
    </location>
</feature>
<dbReference type="CDD" id="cd06579">
    <property type="entry name" value="TM_PBP1_transp_AraH_like"/>
    <property type="match status" value="1"/>
</dbReference>
<keyword evidence="7 8" id="KW-0472">Membrane</keyword>
<dbReference type="Proteomes" id="UP001486565">
    <property type="component" value="Chromosome"/>
</dbReference>
<keyword evidence="5 8" id="KW-0812">Transmembrane</keyword>
<feature type="transmembrane region" description="Helical" evidence="8">
    <location>
        <begin position="16"/>
        <end position="38"/>
    </location>
</feature>
<feature type="transmembrane region" description="Helical" evidence="8">
    <location>
        <begin position="97"/>
        <end position="117"/>
    </location>
</feature>
<evidence type="ECO:0000256" key="8">
    <source>
        <dbReference type="SAM" id="Phobius"/>
    </source>
</evidence>
<keyword evidence="3" id="KW-1003">Cell membrane</keyword>
<dbReference type="EMBL" id="CP121687">
    <property type="protein sequence ID" value="WZL71362.1"/>
    <property type="molecule type" value="Genomic_DNA"/>
</dbReference>
<evidence type="ECO:0000256" key="6">
    <source>
        <dbReference type="ARBA" id="ARBA00022989"/>
    </source>
</evidence>
<evidence type="ECO:0000313" key="10">
    <source>
        <dbReference type="Proteomes" id="UP001486565"/>
    </source>
</evidence>
<feature type="transmembrane region" description="Helical" evidence="8">
    <location>
        <begin position="162"/>
        <end position="184"/>
    </location>
</feature>
<keyword evidence="4" id="KW-0997">Cell inner membrane</keyword>
<feature type="transmembrane region" description="Helical" evidence="8">
    <location>
        <begin position="215"/>
        <end position="237"/>
    </location>
</feature>
<evidence type="ECO:0000256" key="1">
    <source>
        <dbReference type="ARBA" id="ARBA00004651"/>
    </source>
</evidence>
<keyword evidence="6 8" id="KW-1133">Transmembrane helix</keyword>
<sequence length="320" mass="33309">MLGRLQQGVVGYFKKYGGILIGFITMCVALSILSPVFLTTSNILNVLRQISTNAILAFGMTFAIIICGIDLSVGSVLALSGTLSAGLITLSGVPTPIAVLIGLALGTLIGLLNGVIIAKTGLPAFIVTLCTMLMARGAAYVYTDGMPVRTIEESFNFIGNGYLGPIPLPIIYMAAFFIFTSILLNKTKFGRHVYAVGGNVDAAKFSGINIQKIQIGVFTLLGFSSAFAGIVLCARMYSGQPTVGQGFEMDAIAASVLGGTSMSGGIGTIGGTMIGALIIGVLNNGLNILNVSSFWQSIIKGAVILTAVYVDSVKKRKDVK</sequence>
<evidence type="ECO:0000256" key="7">
    <source>
        <dbReference type="ARBA" id="ARBA00023136"/>
    </source>
</evidence>
<feature type="transmembrane region" description="Helical" evidence="8">
    <location>
        <begin position="294"/>
        <end position="310"/>
    </location>
</feature>
<feature type="transmembrane region" description="Helical" evidence="8">
    <location>
        <begin position="257"/>
        <end position="282"/>
    </location>
</feature>
<gene>
    <name evidence="9" type="primary">rbsC</name>
    <name evidence="9" type="ORF">QBE51_07210</name>
</gene>
<name>A0ABZ2Y7R5_9FIRM</name>
<keyword evidence="2" id="KW-0813">Transport</keyword>
<feature type="transmembrane region" description="Helical" evidence="8">
    <location>
        <begin position="50"/>
        <end position="77"/>
    </location>
</feature>
<dbReference type="Pfam" id="PF02653">
    <property type="entry name" value="BPD_transp_2"/>
    <property type="match status" value="1"/>
</dbReference>
<accession>A0ABZ2Y7R5</accession>
<organism evidence="9 10">
    <name type="scientific">Defluviitalea saccharophila</name>
    <dbReference type="NCBI Taxonomy" id="879970"/>
    <lineage>
        <taxon>Bacteria</taxon>
        <taxon>Bacillati</taxon>
        <taxon>Bacillota</taxon>
        <taxon>Clostridia</taxon>
        <taxon>Lachnospirales</taxon>
        <taxon>Defluviitaleaceae</taxon>
        <taxon>Defluviitalea</taxon>
    </lineage>
</organism>
<evidence type="ECO:0000256" key="3">
    <source>
        <dbReference type="ARBA" id="ARBA00022475"/>
    </source>
</evidence>
<dbReference type="PANTHER" id="PTHR32196">
    <property type="entry name" value="ABC TRANSPORTER PERMEASE PROTEIN YPHD-RELATED-RELATED"/>
    <property type="match status" value="1"/>
</dbReference>
<dbReference type="PANTHER" id="PTHR32196:SF21">
    <property type="entry name" value="ABC TRANSPORTER PERMEASE PROTEIN YPHD-RELATED"/>
    <property type="match status" value="1"/>
</dbReference>
<evidence type="ECO:0000256" key="4">
    <source>
        <dbReference type="ARBA" id="ARBA00022519"/>
    </source>
</evidence>
<evidence type="ECO:0000256" key="5">
    <source>
        <dbReference type="ARBA" id="ARBA00022692"/>
    </source>
</evidence>
<evidence type="ECO:0000313" key="9">
    <source>
        <dbReference type="EMBL" id="WZL71362.1"/>
    </source>
</evidence>
<comment type="subcellular location">
    <subcellularLocation>
        <location evidence="1">Cell membrane</location>
        <topology evidence="1">Multi-pass membrane protein</topology>
    </subcellularLocation>
</comment>
<reference evidence="9 10" key="1">
    <citation type="submission" date="2023-03" db="EMBL/GenBank/DDBJ databases">
        <title>Novel Species.</title>
        <authorList>
            <person name="Ma S."/>
        </authorList>
    </citation>
    <scope>NUCLEOTIDE SEQUENCE [LARGE SCALE GENOMIC DNA]</scope>
    <source>
        <strain evidence="9 10">LIND6LT2</strain>
    </source>
</reference>
<evidence type="ECO:0000256" key="2">
    <source>
        <dbReference type="ARBA" id="ARBA00022448"/>
    </source>
</evidence>
<proteinExistence type="predicted"/>
<dbReference type="InterPro" id="IPR001851">
    <property type="entry name" value="ABC_transp_permease"/>
</dbReference>